<feature type="repeat" description="ANK" evidence="3">
    <location>
        <begin position="645"/>
        <end position="677"/>
    </location>
</feature>
<sequence length="919" mass="101148">MGAQQKNAAPAKATATVVASTSKCDMPPTSKSLAGRNSSTPPFTELPTELVILIANLLQQPDQASLASTSRFFHHIVNPIIYTNDIRHNGSSCVYWGTEQGVLGTLKHALTYGADLNGPLKSDKSDNDDPPTTDEPASVDGSVDADGDDDTAAASTTADTDKKRRPFSTALHVAAKNGHRDVAEWLLDNGVDINARSWKYCDCLRMHWRRYFTRPARPFWRPLYAALNHDHTSVAELLIFRGAKLDNLHTNDEKRITALQVAAANGLVSTVKLLALDIDLDINERDFRDNTALHYAAQFWGTDTEDLFATSAIPKLLCLGADIEAMNVEGHTPLLHACWMGNFRAANILLKAGANPDPHHFMPDFTDVRPLYYACLSRGKILQLCSRVPRQANEEWEDARIELLRALTNAGADTEGRLNKNGRRGGTPLMFAAAYAGCRAVQVLLEAGADVNAQDARGETPMLVWMRESELPAEDECPMTVTSLVSHGANFSLADQDGIDPLRWAVNRYGPSGDEKSSKKFALKLMLEKATEANVSLIRLRQAMAACSLSGQGEQLQLILDCAQRLYGVTRTDLCECFDGMLQQSDRARQCETFDVLMDFASSIGVRIESNEALLMRMFEAKNKELSLAVLRRGVAIAEGPHLWERKTLLHVAALWGDIDVAEALLERGADVNAFDNELRTPLMIAVVDHNKELSRALMREVADPHLVPSDELLARLYPDEANDDGPEAAESERRCIKSMFRTAFDLAINYTCYDILADMVTHFALPPLSPRWLRDSYVVRGCRNHSIAELLLSHGADPDGGNPRTGTPLLRLLRFLAEGEDCPADLAARKLRVARLFVRYGADPNLRDGKGRSAIEVLRGLLEPDAGDGCVVSERQREMADIVGRELALVEDGPGKWVIKEKVGGEVVDVAKKVEIVD</sequence>
<dbReference type="PANTHER" id="PTHR24123:SF33">
    <property type="entry name" value="PROTEIN HOS4"/>
    <property type="match status" value="1"/>
</dbReference>
<evidence type="ECO:0000256" key="1">
    <source>
        <dbReference type="ARBA" id="ARBA00022737"/>
    </source>
</evidence>
<keyword evidence="5" id="KW-0675">Receptor</keyword>
<dbReference type="Proteomes" id="UP001174694">
    <property type="component" value="Unassembled WGS sequence"/>
</dbReference>
<keyword evidence="6" id="KW-1185">Reference proteome</keyword>
<feature type="compositionally biased region" description="Polar residues" evidence="4">
    <location>
        <begin position="29"/>
        <end position="41"/>
    </location>
</feature>
<dbReference type="EMBL" id="JANBVO010000020">
    <property type="protein sequence ID" value="KAJ9142915.1"/>
    <property type="molecule type" value="Genomic_DNA"/>
</dbReference>
<dbReference type="Gene3D" id="1.25.40.20">
    <property type="entry name" value="Ankyrin repeat-containing domain"/>
    <property type="match status" value="5"/>
</dbReference>
<dbReference type="SUPFAM" id="SSF48403">
    <property type="entry name" value="Ankyrin repeat"/>
    <property type="match status" value="2"/>
</dbReference>
<dbReference type="AlphaFoldDB" id="A0AA38VHD3"/>
<feature type="repeat" description="ANK" evidence="3">
    <location>
        <begin position="424"/>
        <end position="456"/>
    </location>
</feature>
<evidence type="ECO:0000256" key="2">
    <source>
        <dbReference type="ARBA" id="ARBA00023043"/>
    </source>
</evidence>
<dbReference type="InterPro" id="IPR051165">
    <property type="entry name" value="Multifunctional_ANK_Repeat"/>
</dbReference>
<dbReference type="InterPro" id="IPR036770">
    <property type="entry name" value="Ankyrin_rpt-contain_sf"/>
</dbReference>
<keyword evidence="2 3" id="KW-0040">ANK repeat</keyword>
<dbReference type="PANTHER" id="PTHR24123">
    <property type="entry name" value="ANKYRIN REPEAT-CONTAINING"/>
    <property type="match status" value="1"/>
</dbReference>
<protein>
    <submittedName>
        <fullName evidence="5">Transient receptor potential cation channel subfamily A member 1</fullName>
    </submittedName>
</protein>
<comment type="caution">
    <text evidence="5">The sequence shown here is derived from an EMBL/GenBank/DDBJ whole genome shotgun (WGS) entry which is preliminary data.</text>
</comment>
<feature type="repeat" description="ANK" evidence="3">
    <location>
        <begin position="166"/>
        <end position="198"/>
    </location>
</feature>
<evidence type="ECO:0000313" key="5">
    <source>
        <dbReference type="EMBL" id="KAJ9142915.1"/>
    </source>
</evidence>
<name>A0AA38VHD3_9PEZI</name>
<dbReference type="Pfam" id="PF13857">
    <property type="entry name" value="Ank_5"/>
    <property type="match status" value="1"/>
</dbReference>
<organism evidence="5 6">
    <name type="scientific">Pleurostoma richardsiae</name>
    <dbReference type="NCBI Taxonomy" id="41990"/>
    <lineage>
        <taxon>Eukaryota</taxon>
        <taxon>Fungi</taxon>
        <taxon>Dikarya</taxon>
        <taxon>Ascomycota</taxon>
        <taxon>Pezizomycotina</taxon>
        <taxon>Sordariomycetes</taxon>
        <taxon>Sordariomycetidae</taxon>
        <taxon>Calosphaeriales</taxon>
        <taxon>Pleurostomataceae</taxon>
        <taxon>Pleurostoma</taxon>
    </lineage>
</organism>
<gene>
    <name evidence="5" type="ORF">NKR23_g6783</name>
</gene>
<feature type="region of interest" description="Disordered" evidence="4">
    <location>
        <begin position="117"/>
        <end position="161"/>
    </location>
</feature>
<feature type="region of interest" description="Disordered" evidence="4">
    <location>
        <begin position="1"/>
        <end position="41"/>
    </location>
</feature>
<keyword evidence="1" id="KW-0677">Repeat</keyword>
<accession>A0AA38VHD3</accession>
<evidence type="ECO:0000256" key="4">
    <source>
        <dbReference type="SAM" id="MobiDB-lite"/>
    </source>
</evidence>
<evidence type="ECO:0000313" key="6">
    <source>
        <dbReference type="Proteomes" id="UP001174694"/>
    </source>
</evidence>
<dbReference type="PROSITE" id="PS50088">
    <property type="entry name" value="ANK_REPEAT"/>
    <property type="match status" value="4"/>
</dbReference>
<proteinExistence type="predicted"/>
<reference evidence="5" key="1">
    <citation type="submission" date="2022-07" db="EMBL/GenBank/DDBJ databases">
        <title>Fungi with potential for degradation of polypropylene.</title>
        <authorList>
            <person name="Gostincar C."/>
        </authorList>
    </citation>
    <scope>NUCLEOTIDE SEQUENCE</scope>
    <source>
        <strain evidence="5">EXF-13308</strain>
    </source>
</reference>
<dbReference type="InterPro" id="IPR002110">
    <property type="entry name" value="Ankyrin_rpt"/>
</dbReference>
<dbReference type="Pfam" id="PF12796">
    <property type="entry name" value="Ank_2"/>
    <property type="match status" value="2"/>
</dbReference>
<evidence type="ECO:0000256" key="3">
    <source>
        <dbReference type="PROSITE-ProRule" id="PRU00023"/>
    </source>
</evidence>
<feature type="compositionally biased region" description="Low complexity" evidence="4">
    <location>
        <begin position="1"/>
        <end position="19"/>
    </location>
</feature>
<dbReference type="Pfam" id="PF00023">
    <property type="entry name" value="Ank"/>
    <property type="match status" value="2"/>
</dbReference>
<feature type="repeat" description="ANK" evidence="3">
    <location>
        <begin position="329"/>
        <end position="361"/>
    </location>
</feature>
<dbReference type="SMART" id="SM00248">
    <property type="entry name" value="ANK"/>
    <property type="match status" value="12"/>
</dbReference>
<dbReference type="PROSITE" id="PS50297">
    <property type="entry name" value="ANK_REP_REGION"/>
    <property type="match status" value="4"/>
</dbReference>
<dbReference type="PRINTS" id="PR01415">
    <property type="entry name" value="ANKYRIN"/>
</dbReference>